<organism evidence="1 2">
    <name type="scientific">Fontibacter flavus</name>
    <dbReference type="NCBI Taxonomy" id="654838"/>
    <lineage>
        <taxon>Bacteria</taxon>
        <taxon>Pseudomonadati</taxon>
        <taxon>Bacteroidota</taxon>
        <taxon>Cytophagia</taxon>
        <taxon>Cytophagales</taxon>
        <taxon>Cyclobacteriaceae</taxon>
        <taxon>Fontibacter</taxon>
    </lineage>
</organism>
<keyword evidence="2" id="KW-1185">Reference proteome</keyword>
<evidence type="ECO:0000313" key="1">
    <source>
        <dbReference type="EMBL" id="MFC0262621.1"/>
    </source>
</evidence>
<sequence>MEIIDSAKVDYLGQVNATDFQKGKGLFFDRKTNTLLLFDSTGKILQQKTFPSEGPESVSYIGGMRFQPSGKIVVTTLVGDIALLREDLSLERKIQMPFTTELRDMMGNARTFDFYENKILIFYPGRNGKNPYLRDFWRENPLIEQVDLEAGKVKPMIRLSPESKHQSDFYYERPFPKVAIHGNLLYLHLDTESLITVYDLEKDGELLETLDFSPSKYVQWEGQKEQVGYVSGNFMSRARSHNVYALPQGLIIHYDEGINQDAFMNAGLKDKNNWYKIPDIQKKYLRIYEPELGWSNEIVVPPIISMIMNIEDLDKAFYAIRSDEYLGEEQEYVTLYKLRLKRNQ</sequence>
<accession>A0ABV6FS91</accession>
<proteinExistence type="predicted"/>
<dbReference type="EMBL" id="JBHLWI010000022">
    <property type="protein sequence ID" value="MFC0262621.1"/>
    <property type="molecule type" value="Genomic_DNA"/>
</dbReference>
<reference evidence="1 2" key="1">
    <citation type="submission" date="2024-09" db="EMBL/GenBank/DDBJ databases">
        <authorList>
            <person name="Sun Q."/>
            <person name="Mori K."/>
        </authorList>
    </citation>
    <scope>NUCLEOTIDE SEQUENCE [LARGE SCALE GENOMIC DNA]</scope>
    <source>
        <strain evidence="1 2">CCM 7650</strain>
    </source>
</reference>
<protein>
    <recommendedName>
        <fullName evidence="3">6-bladed beta-propeller</fullName>
    </recommendedName>
</protein>
<dbReference type="Proteomes" id="UP001589797">
    <property type="component" value="Unassembled WGS sequence"/>
</dbReference>
<name>A0ABV6FS91_9BACT</name>
<evidence type="ECO:0000313" key="2">
    <source>
        <dbReference type="Proteomes" id="UP001589797"/>
    </source>
</evidence>
<dbReference type="SUPFAM" id="SSF75011">
    <property type="entry name" value="3-carboxy-cis,cis-mucoante lactonizing enzyme"/>
    <property type="match status" value="1"/>
</dbReference>
<evidence type="ECO:0008006" key="3">
    <source>
        <dbReference type="Google" id="ProtNLM"/>
    </source>
</evidence>
<gene>
    <name evidence="1" type="ORF">ACFFIP_07985</name>
</gene>
<comment type="caution">
    <text evidence="1">The sequence shown here is derived from an EMBL/GenBank/DDBJ whole genome shotgun (WGS) entry which is preliminary data.</text>
</comment>